<name>F5XKU9_MICPN</name>
<dbReference type="AlphaFoldDB" id="F5XKU9"/>
<evidence type="ECO:0000256" key="2">
    <source>
        <dbReference type="ARBA" id="ARBA00022801"/>
    </source>
</evidence>
<evidence type="ECO:0000256" key="1">
    <source>
        <dbReference type="ARBA" id="ARBA00006153"/>
    </source>
</evidence>
<dbReference type="InterPro" id="IPR036264">
    <property type="entry name" value="Bact_exopeptidase_dim_dom"/>
</dbReference>
<evidence type="ECO:0000256" key="3">
    <source>
        <dbReference type="PIRSR" id="PIRSR001235-1"/>
    </source>
</evidence>
<organism evidence="6 7">
    <name type="scientific">Microlunatus phosphovorus (strain ATCC 700054 / DSM 10555 / JCM 9379 / NBRC 101784 / NCIMB 13414 / VKM Ac-1990 / NM-1)</name>
    <dbReference type="NCBI Taxonomy" id="1032480"/>
    <lineage>
        <taxon>Bacteria</taxon>
        <taxon>Bacillati</taxon>
        <taxon>Actinomycetota</taxon>
        <taxon>Actinomycetes</taxon>
        <taxon>Propionibacteriales</taxon>
        <taxon>Propionibacteriaceae</taxon>
        <taxon>Microlunatus</taxon>
    </lineage>
</organism>
<dbReference type="Proteomes" id="UP000007947">
    <property type="component" value="Chromosome"/>
</dbReference>
<feature type="binding site" evidence="3">
    <location>
        <position position="196"/>
    </location>
    <ligand>
        <name>Zn(2+)</name>
        <dbReference type="ChEBI" id="CHEBI:29105"/>
        <label>1</label>
    </ligand>
</feature>
<dbReference type="GO" id="GO:0016813">
    <property type="term" value="F:hydrolase activity, acting on carbon-nitrogen (but not peptide) bonds, in linear amidines"/>
    <property type="evidence" value="ECO:0007669"/>
    <property type="project" value="InterPro"/>
</dbReference>
<dbReference type="HOGENOM" id="CLU_024588_6_0_11"/>
<dbReference type="EMBL" id="AP012204">
    <property type="protein sequence ID" value="BAK33637.1"/>
    <property type="molecule type" value="Genomic_DNA"/>
</dbReference>
<evidence type="ECO:0000313" key="7">
    <source>
        <dbReference type="Proteomes" id="UP000007947"/>
    </source>
</evidence>
<feature type="binding site" evidence="3">
    <location>
        <position position="96"/>
    </location>
    <ligand>
        <name>Zn(2+)</name>
        <dbReference type="ChEBI" id="CHEBI:29105"/>
        <label>2</label>
    </ligand>
</feature>
<evidence type="ECO:0000256" key="4">
    <source>
        <dbReference type="PIRSR" id="PIRSR001235-2"/>
    </source>
</evidence>
<dbReference type="Pfam" id="PF01546">
    <property type="entry name" value="Peptidase_M20"/>
    <property type="match status" value="1"/>
</dbReference>
<keyword evidence="2 6" id="KW-0378">Hydrolase</keyword>
<evidence type="ECO:0000313" key="6">
    <source>
        <dbReference type="EMBL" id="BAK33637.1"/>
    </source>
</evidence>
<dbReference type="NCBIfam" id="NF006770">
    <property type="entry name" value="PRK09290.1-4"/>
    <property type="match status" value="1"/>
</dbReference>
<dbReference type="SUPFAM" id="SSF53187">
    <property type="entry name" value="Zn-dependent exopeptidases"/>
    <property type="match status" value="1"/>
</dbReference>
<feature type="binding site" evidence="3">
    <location>
        <position position="96"/>
    </location>
    <ligand>
        <name>Zn(2+)</name>
        <dbReference type="ChEBI" id="CHEBI:29105"/>
        <label>1</label>
    </ligand>
</feature>
<dbReference type="RefSeq" id="WP_013861526.1">
    <property type="nucleotide sequence ID" value="NC_015635.1"/>
</dbReference>
<feature type="binding site" evidence="4">
    <location>
        <position position="292"/>
    </location>
    <ligand>
        <name>allantoate</name>
        <dbReference type="ChEBI" id="CHEBI:17536"/>
    </ligand>
</feature>
<dbReference type="KEGG" id="mph:MLP_06230"/>
<keyword evidence="7" id="KW-1185">Reference proteome</keyword>
<comment type="cofactor">
    <cofactor evidence="3">
        <name>Zn(2+)</name>
        <dbReference type="ChEBI" id="CHEBI:29105"/>
    </cofactor>
    <text evidence="3">Binds 2 Zn(2+) ions per subunit.</text>
</comment>
<dbReference type="SUPFAM" id="SSF55031">
    <property type="entry name" value="Bacterial exopeptidase dimerisation domain"/>
    <property type="match status" value="1"/>
</dbReference>
<protein>
    <submittedName>
        <fullName evidence="6">Putative amidohydrolase</fullName>
    </submittedName>
</protein>
<dbReference type="Gene3D" id="3.30.70.360">
    <property type="match status" value="1"/>
</dbReference>
<dbReference type="eggNOG" id="COG0624">
    <property type="taxonomic scope" value="Bacteria"/>
</dbReference>
<feature type="binding site" evidence="3">
    <location>
        <position position="131"/>
    </location>
    <ligand>
        <name>Zn(2+)</name>
        <dbReference type="ChEBI" id="CHEBI:29105"/>
        <label>2</label>
    </ligand>
</feature>
<sequence length="438" mass="45597">MTGSDGRASRSSFDRQWADLGGIGRSEETGGYRRYALTGVDHTLREWFAGEAAARGLELTTDRMGNQWAWWGDPDITPGIVTGSHLDSVPDGGAYDGPLGVVSAFAALDQLRAEGFVPARPLGIVNFSDEEGARFGVACAGSRVITGAMTPERALGLQDGEGVTMAEALRSAGRDPHTIGSDPETLKRIGAFVELHVEQGRGLIDLGQPVAIGTDIWPHGRWRIDFPGEANHAGTTRLTDRHDAMIGLASTVLAARSAASMHGCVATVGKTLLVPGGVNAIPSAATAWLDGRGADENAVRRMVTEITTAAGEFGAEVGEESWTPTTRFDAGLIGRLQEVLPTAPLLGTGAGHDAGILATAGIPSAMLFVRNPTGISHSPAEHADRDDCLAGVEALTAVLAELLNCGEVAPTASHSGLGAHHQSSRGHFSARSGSQDPR</sequence>
<dbReference type="InterPro" id="IPR010158">
    <property type="entry name" value="Amidase_Cbmase"/>
</dbReference>
<reference evidence="6 7" key="1">
    <citation type="submission" date="2011-05" db="EMBL/GenBank/DDBJ databases">
        <title>Whole genome sequence of Microlunatus phosphovorus NM-1.</title>
        <authorList>
            <person name="Hosoyama A."/>
            <person name="Sasaki K."/>
            <person name="Harada T."/>
            <person name="Igarashi R."/>
            <person name="Kawakoshi A."/>
            <person name="Sasagawa M."/>
            <person name="Fukada J."/>
            <person name="Nakamura S."/>
            <person name="Katano Y."/>
            <person name="Hanada S."/>
            <person name="Kamagata Y."/>
            <person name="Nakamura N."/>
            <person name="Yamazaki S."/>
            <person name="Fujita N."/>
        </authorList>
    </citation>
    <scope>NUCLEOTIDE SEQUENCE [LARGE SCALE GENOMIC DNA]</scope>
    <source>
        <strain evidence="7">ATCC 700054 / DSM 10555 / JCM 9379 / NBRC 101784 / NCIMB 13414 / VKM Ac-1990 / NM-1</strain>
    </source>
</reference>
<dbReference type="PANTHER" id="PTHR32494">
    <property type="entry name" value="ALLANTOATE DEIMINASE-RELATED"/>
    <property type="match status" value="1"/>
</dbReference>
<dbReference type="Gene3D" id="3.40.630.10">
    <property type="entry name" value="Zn peptidases"/>
    <property type="match status" value="1"/>
</dbReference>
<gene>
    <name evidence="6" type="ordered locus">MLP_06230</name>
</gene>
<evidence type="ECO:0000256" key="5">
    <source>
        <dbReference type="SAM" id="MobiDB-lite"/>
    </source>
</evidence>
<proteinExistence type="inferred from homology"/>
<keyword evidence="3" id="KW-0479">Metal-binding</keyword>
<feature type="binding site" evidence="3">
    <location>
        <position position="85"/>
    </location>
    <ligand>
        <name>Zn(2+)</name>
        <dbReference type="ChEBI" id="CHEBI:29105"/>
        <label>1</label>
    </ligand>
</feature>
<feature type="binding site" evidence="3">
    <location>
        <position position="377"/>
    </location>
    <ligand>
        <name>Zn(2+)</name>
        <dbReference type="ChEBI" id="CHEBI:29105"/>
        <label>2</label>
    </ligand>
</feature>
<dbReference type="OrthoDB" id="9808195at2"/>
<keyword evidence="3" id="KW-0862">Zinc</keyword>
<dbReference type="PIRSF" id="PIRSF001235">
    <property type="entry name" value="Amidase_carbamoylase"/>
    <property type="match status" value="1"/>
</dbReference>
<accession>F5XKU9</accession>
<feature type="region of interest" description="Disordered" evidence="5">
    <location>
        <begin position="413"/>
        <end position="438"/>
    </location>
</feature>
<dbReference type="PANTHER" id="PTHR32494:SF5">
    <property type="entry name" value="ALLANTOATE AMIDOHYDROLASE"/>
    <property type="match status" value="1"/>
</dbReference>
<dbReference type="GO" id="GO:0046872">
    <property type="term" value="F:metal ion binding"/>
    <property type="evidence" value="ECO:0007669"/>
    <property type="project" value="UniProtKB-KW"/>
</dbReference>
<feature type="binding site" evidence="4">
    <location>
        <position position="221"/>
    </location>
    <ligand>
        <name>allantoate</name>
        <dbReference type="ChEBI" id="CHEBI:17536"/>
    </ligand>
</feature>
<feature type="binding site" evidence="4">
    <location>
        <position position="279"/>
    </location>
    <ligand>
        <name>allantoate</name>
        <dbReference type="ChEBI" id="CHEBI:17536"/>
    </ligand>
</feature>
<dbReference type="NCBIfam" id="TIGR01879">
    <property type="entry name" value="hydantase"/>
    <property type="match status" value="1"/>
</dbReference>
<dbReference type="InterPro" id="IPR002933">
    <property type="entry name" value="Peptidase_M20"/>
</dbReference>
<comment type="similarity">
    <text evidence="1">Belongs to the peptidase M20 family.</text>
</comment>
<dbReference type="STRING" id="1032480.MLP_06230"/>